<dbReference type="Proteomes" id="UP000632322">
    <property type="component" value="Unassembled WGS sequence"/>
</dbReference>
<dbReference type="SMART" id="SM00382">
    <property type="entry name" value="AAA"/>
    <property type="match status" value="1"/>
</dbReference>
<evidence type="ECO:0000256" key="4">
    <source>
        <dbReference type="ARBA" id="ARBA00022840"/>
    </source>
</evidence>
<dbReference type="PROSITE" id="PS00211">
    <property type="entry name" value="ABC_TRANSPORTER_1"/>
    <property type="match status" value="1"/>
</dbReference>
<evidence type="ECO:0000259" key="5">
    <source>
        <dbReference type="PROSITE" id="PS50893"/>
    </source>
</evidence>
<evidence type="ECO:0000256" key="2">
    <source>
        <dbReference type="ARBA" id="ARBA00022448"/>
    </source>
</evidence>
<dbReference type="PANTHER" id="PTHR43776:SF7">
    <property type="entry name" value="D,D-DIPEPTIDE TRANSPORT ATP-BINDING PROTEIN DDPF-RELATED"/>
    <property type="match status" value="1"/>
</dbReference>
<dbReference type="PANTHER" id="PTHR43776">
    <property type="entry name" value="TRANSPORT ATP-BINDING PROTEIN"/>
    <property type="match status" value="1"/>
</dbReference>
<dbReference type="EMBL" id="BMJG01000005">
    <property type="protein sequence ID" value="GGC37183.1"/>
    <property type="molecule type" value="Genomic_DNA"/>
</dbReference>
<keyword evidence="7" id="KW-1185">Reference proteome</keyword>
<dbReference type="CDD" id="cd03257">
    <property type="entry name" value="ABC_NikE_OppD_transporters"/>
    <property type="match status" value="1"/>
</dbReference>
<evidence type="ECO:0000256" key="3">
    <source>
        <dbReference type="ARBA" id="ARBA00022741"/>
    </source>
</evidence>
<evidence type="ECO:0000313" key="6">
    <source>
        <dbReference type="EMBL" id="GGC37183.1"/>
    </source>
</evidence>
<keyword evidence="4" id="KW-0067">ATP-binding</keyword>
<gene>
    <name evidence="6" type="ORF">GCM10010974_19500</name>
</gene>
<dbReference type="PROSITE" id="PS50893">
    <property type="entry name" value="ABC_TRANSPORTER_2"/>
    <property type="match status" value="1"/>
</dbReference>
<evidence type="ECO:0000256" key="1">
    <source>
        <dbReference type="ARBA" id="ARBA00005417"/>
    </source>
</evidence>
<organism evidence="6 7">
    <name type="scientific">Brevibacterium sediminis</name>
    <dbReference type="NCBI Taxonomy" id="1857024"/>
    <lineage>
        <taxon>Bacteria</taxon>
        <taxon>Bacillati</taxon>
        <taxon>Actinomycetota</taxon>
        <taxon>Actinomycetes</taxon>
        <taxon>Micrococcales</taxon>
        <taxon>Brevibacteriaceae</taxon>
        <taxon>Brevibacterium</taxon>
    </lineage>
</organism>
<dbReference type="Gene3D" id="3.40.50.300">
    <property type="entry name" value="P-loop containing nucleotide triphosphate hydrolases"/>
    <property type="match status" value="1"/>
</dbReference>
<dbReference type="InterPro" id="IPR003439">
    <property type="entry name" value="ABC_transporter-like_ATP-bd"/>
</dbReference>
<comment type="similarity">
    <text evidence="1">Belongs to the ABC transporter superfamily.</text>
</comment>
<dbReference type="InterPro" id="IPR027417">
    <property type="entry name" value="P-loop_NTPase"/>
</dbReference>
<dbReference type="RefSeq" id="WP_181271391.1">
    <property type="nucleotide sequence ID" value="NZ_BMJG01000005.1"/>
</dbReference>
<keyword evidence="3" id="KW-0547">Nucleotide-binding</keyword>
<sequence>MTRALSFETVSISYGRGAQTFTAVDSVSLRLEPGEILGLVGESGSGKSTLARAAVGLVEPAAGSIRLGDTVISRATGTDLRERRRIQMIFQDPQSCFDPRRTIGESLDEALVSAYRREGEPCPSRQARAARVGELLDSVSLPGERAASLPAELSGGQRQRVAVARAIAAEPEVILADEITSALDVSVQGTVLNLLRELQRDLGFSVLFISHNLAVVRAVCERVAVMRGGRLVEVGETLRVMESPDQEYTRDLIAAVPSL</sequence>
<dbReference type="InterPro" id="IPR017871">
    <property type="entry name" value="ABC_transporter-like_CS"/>
</dbReference>
<proteinExistence type="inferred from homology"/>
<feature type="domain" description="ABC transporter" evidence="5">
    <location>
        <begin position="5"/>
        <end position="253"/>
    </location>
</feature>
<reference evidence="7" key="1">
    <citation type="journal article" date="2019" name="Int. J. Syst. Evol. Microbiol.">
        <title>The Global Catalogue of Microorganisms (GCM) 10K type strain sequencing project: providing services to taxonomists for standard genome sequencing and annotation.</title>
        <authorList>
            <consortium name="The Broad Institute Genomics Platform"/>
            <consortium name="The Broad Institute Genome Sequencing Center for Infectious Disease"/>
            <person name="Wu L."/>
            <person name="Ma J."/>
        </authorList>
    </citation>
    <scope>NUCLEOTIDE SEQUENCE [LARGE SCALE GENOMIC DNA]</scope>
    <source>
        <strain evidence="7">CGMCC 1.15472</strain>
    </source>
</reference>
<comment type="caution">
    <text evidence="6">The sequence shown here is derived from an EMBL/GenBank/DDBJ whole genome shotgun (WGS) entry which is preliminary data.</text>
</comment>
<dbReference type="InterPro" id="IPR003593">
    <property type="entry name" value="AAA+_ATPase"/>
</dbReference>
<name>A0ABQ1M9L1_9MICO</name>
<evidence type="ECO:0000313" key="7">
    <source>
        <dbReference type="Proteomes" id="UP000632322"/>
    </source>
</evidence>
<dbReference type="InterPro" id="IPR050319">
    <property type="entry name" value="ABC_transp_ATP-bind"/>
</dbReference>
<keyword evidence="2" id="KW-0813">Transport</keyword>
<accession>A0ABQ1M9L1</accession>
<dbReference type="Pfam" id="PF00005">
    <property type="entry name" value="ABC_tran"/>
    <property type="match status" value="1"/>
</dbReference>
<protein>
    <recommendedName>
        <fullName evidence="5">ABC transporter domain-containing protein</fullName>
    </recommendedName>
</protein>
<dbReference type="SUPFAM" id="SSF52540">
    <property type="entry name" value="P-loop containing nucleoside triphosphate hydrolases"/>
    <property type="match status" value="1"/>
</dbReference>